<evidence type="ECO:0000256" key="1">
    <source>
        <dbReference type="SAM" id="MobiDB-lite"/>
    </source>
</evidence>
<proteinExistence type="predicted"/>
<feature type="non-terminal residue" evidence="2">
    <location>
        <position position="77"/>
    </location>
</feature>
<feature type="compositionally biased region" description="Polar residues" evidence="1">
    <location>
        <begin position="1"/>
        <end position="13"/>
    </location>
</feature>
<reference evidence="2 3" key="1">
    <citation type="submission" date="2020-01" db="EMBL/GenBank/DDBJ databases">
        <title>Novel species isolated from a subtropical stream in China.</title>
        <authorList>
            <person name="Lu H."/>
        </authorList>
    </citation>
    <scope>NUCLEOTIDE SEQUENCE [LARGE SCALE GENOMIC DNA]</scope>
    <source>
        <strain evidence="2 3">FT82W</strain>
    </source>
</reference>
<dbReference type="RefSeq" id="WP_217431363.1">
    <property type="nucleotide sequence ID" value="NZ_WWCW01000152.1"/>
</dbReference>
<comment type="caution">
    <text evidence="2">The sequence shown here is derived from an EMBL/GenBank/DDBJ whole genome shotgun (WGS) entry which is preliminary data.</text>
</comment>
<protein>
    <submittedName>
        <fullName evidence="2">Uncharacterized protein</fullName>
    </submittedName>
</protein>
<sequence length="77" mass="8218">MQAQLAKQDSAPDSVTLLPMVSLHDPDEPSHTPRAAMEMKAIQEAIARVEADAKAACAAENRAHAEARARALAEDRA</sequence>
<feature type="region of interest" description="Disordered" evidence="1">
    <location>
        <begin position="1"/>
        <end position="32"/>
    </location>
</feature>
<evidence type="ECO:0000313" key="3">
    <source>
        <dbReference type="Proteomes" id="UP000470302"/>
    </source>
</evidence>
<accession>A0A845GDU0</accession>
<organism evidence="2 3">
    <name type="scientific">Duganella vulcania</name>
    <dbReference type="NCBI Taxonomy" id="2692166"/>
    <lineage>
        <taxon>Bacteria</taxon>
        <taxon>Pseudomonadati</taxon>
        <taxon>Pseudomonadota</taxon>
        <taxon>Betaproteobacteria</taxon>
        <taxon>Burkholderiales</taxon>
        <taxon>Oxalobacteraceae</taxon>
        <taxon>Telluria group</taxon>
        <taxon>Duganella</taxon>
    </lineage>
</organism>
<dbReference type="AlphaFoldDB" id="A0A845GDU0"/>
<evidence type="ECO:0000313" key="2">
    <source>
        <dbReference type="EMBL" id="MYM90959.1"/>
    </source>
</evidence>
<gene>
    <name evidence="2" type="ORF">GTP91_27760</name>
</gene>
<name>A0A845GDU0_9BURK</name>
<dbReference type="Proteomes" id="UP000470302">
    <property type="component" value="Unassembled WGS sequence"/>
</dbReference>
<dbReference type="EMBL" id="WWCW01000152">
    <property type="protein sequence ID" value="MYM90959.1"/>
    <property type="molecule type" value="Genomic_DNA"/>
</dbReference>